<reference evidence="7" key="1">
    <citation type="submission" date="2013-08" db="EMBL/GenBank/DDBJ databases">
        <authorList>
            <person name="Mendez C."/>
            <person name="Richter M."/>
            <person name="Ferrer M."/>
            <person name="Sanchez J."/>
        </authorList>
    </citation>
    <scope>NUCLEOTIDE SEQUENCE</scope>
</reference>
<dbReference type="Pfam" id="PF00155">
    <property type="entry name" value="Aminotran_1_2"/>
    <property type="match status" value="1"/>
</dbReference>
<evidence type="ECO:0000256" key="1">
    <source>
        <dbReference type="ARBA" id="ARBA00001933"/>
    </source>
</evidence>
<organism evidence="7">
    <name type="scientific">mine drainage metagenome</name>
    <dbReference type="NCBI Taxonomy" id="410659"/>
    <lineage>
        <taxon>unclassified sequences</taxon>
        <taxon>metagenomes</taxon>
        <taxon>ecological metagenomes</taxon>
    </lineage>
</organism>
<dbReference type="GO" id="GO:0006520">
    <property type="term" value="P:amino acid metabolic process"/>
    <property type="evidence" value="ECO:0007669"/>
    <property type="project" value="InterPro"/>
</dbReference>
<evidence type="ECO:0000256" key="5">
    <source>
        <dbReference type="ARBA" id="ARBA00022898"/>
    </source>
</evidence>
<sequence>MPPSPPPAGFDAFRYAHERFHQVVWMSQNTNHLFPSGPVEEALELALKEKRYAAYPYAPGDPELKELVLRDYPLPGAVVGITGGGTEALYMIARALLSPGDEVIASDPSYLIIHRFIELSGARVVPLDIYQPPFRLSVERVQAALTPKTRMLLLIDPLNPLGSGYSPEEVRGFAELARDHHLLLLHDTTYRDFAERHTLAGALYPEGTLTVWSVSKNCGLAGVRLGGYLATPELAAKVARYNTNDLGVSVFSQVAAKAALRAKPHVFAAVLKQTRENQQTIRRVVDDLPGVSLPVYPSQGNMFVLDLTETGVDPVALQAELLLKHQVFLRAGNYLSPKFGSRFIRASFSNLPSDLEAFREAFPKALDALRPKALAPVA</sequence>
<keyword evidence="5" id="KW-0663">Pyridoxal phosphate</keyword>
<dbReference type="PANTHER" id="PTHR46383:SF1">
    <property type="entry name" value="ASPARTATE AMINOTRANSFERASE"/>
    <property type="match status" value="1"/>
</dbReference>
<dbReference type="InterPro" id="IPR004839">
    <property type="entry name" value="Aminotransferase_I/II_large"/>
</dbReference>
<name>T1BAA7_9ZZZZ</name>
<dbReference type="PANTHER" id="PTHR46383">
    <property type="entry name" value="ASPARTATE AMINOTRANSFERASE"/>
    <property type="match status" value="1"/>
</dbReference>
<protein>
    <submittedName>
        <fullName evidence="7">Aspartate aminotransferase</fullName>
    </submittedName>
</protein>
<dbReference type="GO" id="GO:0008483">
    <property type="term" value="F:transaminase activity"/>
    <property type="evidence" value="ECO:0007669"/>
    <property type="project" value="UniProtKB-KW"/>
</dbReference>
<dbReference type="Gene3D" id="3.40.640.10">
    <property type="entry name" value="Type I PLP-dependent aspartate aminotransferase-like (Major domain)"/>
    <property type="match status" value="1"/>
</dbReference>
<dbReference type="SUPFAM" id="SSF53383">
    <property type="entry name" value="PLP-dependent transferases"/>
    <property type="match status" value="1"/>
</dbReference>
<proteinExistence type="inferred from homology"/>
<comment type="caution">
    <text evidence="7">The sequence shown here is derived from an EMBL/GenBank/DDBJ whole genome shotgun (WGS) entry which is preliminary data.</text>
</comment>
<dbReference type="InterPro" id="IPR015424">
    <property type="entry name" value="PyrdxlP-dep_Trfase"/>
</dbReference>
<feature type="domain" description="Aminotransferase class I/classII large" evidence="6">
    <location>
        <begin position="23"/>
        <end position="352"/>
    </location>
</feature>
<evidence type="ECO:0000259" key="6">
    <source>
        <dbReference type="Pfam" id="PF00155"/>
    </source>
</evidence>
<evidence type="ECO:0000256" key="4">
    <source>
        <dbReference type="ARBA" id="ARBA00022679"/>
    </source>
</evidence>
<comment type="similarity">
    <text evidence="2">Belongs to the class-I pyridoxal-phosphate-dependent aminotransferase family.</text>
</comment>
<gene>
    <name evidence="7" type="ORF">B1B_06373</name>
</gene>
<dbReference type="AlphaFoldDB" id="T1BAA7"/>
<accession>T1BAA7</accession>
<evidence type="ECO:0000256" key="2">
    <source>
        <dbReference type="ARBA" id="ARBA00007441"/>
    </source>
</evidence>
<keyword evidence="4 7" id="KW-0808">Transferase</keyword>
<keyword evidence="3 7" id="KW-0032">Aminotransferase</keyword>
<dbReference type="EMBL" id="AUZY01004048">
    <property type="protein sequence ID" value="EQD65388.1"/>
    <property type="molecule type" value="Genomic_DNA"/>
</dbReference>
<evidence type="ECO:0000256" key="3">
    <source>
        <dbReference type="ARBA" id="ARBA00022576"/>
    </source>
</evidence>
<dbReference type="InterPro" id="IPR050596">
    <property type="entry name" value="AspAT/PAT-like"/>
</dbReference>
<dbReference type="CDD" id="cd00609">
    <property type="entry name" value="AAT_like"/>
    <property type="match status" value="1"/>
</dbReference>
<dbReference type="GO" id="GO:0030170">
    <property type="term" value="F:pyridoxal phosphate binding"/>
    <property type="evidence" value="ECO:0007669"/>
    <property type="project" value="InterPro"/>
</dbReference>
<dbReference type="NCBIfam" id="NF004870">
    <property type="entry name" value="PRK06225.1"/>
    <property type="match status" value="1"/>
</dbReference>
<dbReference type="InterPro" id="IPR015421">
    <property type="entry name" value="PyrdxlP-dep_Trfase_major"/>
</dbReference>
<comment type="cofactor">
    <cofactor evidence="1">
        <name>pyridoxal 5'-phosphate</name>
        <dbReference type="ChEBI" id="CHEBI:597326"/>
    </cofactor>
</comment>
<reference evidence="7" key="2">
    <citation type="journal article" date="2014" name="ISME J.">
        <title>Microbial stratification in low pH oxic and suboxic macroscopic growths along an acid mine drainage.</title>
        <authorList>
            <person name="Mendez-Garcia C."/>
            <person name="Mesa V."/>
            <person name="Sprenger R.R."/>
            <person name="Richter M."/>
            <person name="Diez M.S."/>
            <person name="Solano J."/>
            <person name="Bargiela R."/>
            <person name="Golyshina O.V."/>
            <person name="Manteca A."/>
            <person name="Ramos J.L."/>
            <person name="Gallego J.R."/>
            <person name="Llorente I."/>
            <person name="Martins Dos Santos V.A."/>
            <person name="Jensen O.N."/>
            <person name="Pelaez A.I."/>
            <person name="Sanchez J."/>
            <person name="Ferrer M."/>
        </authorList>
    </citation>
    <scope>NUCLEOTIDE SEQUENCE</scope>
</reference>
<evidence type="ECO:0000313" key="7">
    <source>
        <dbReference type="EMBL" id="EQD65388.1"/>
    </source>
</evidence>